<dbReference type="Gene3D" id="1.25.40.570">
    <property type="match status" value="1"/>
</dbReference>
<evidence type="ECO:0000256" key="5">
    <source>
        <dbReference type="ARBA" id="ARBA00022790"/>
    </source>
</evidence>
<feature type="domain" description="PCI" evidence="8">
    <location>
        <begin position="354"/>
        <end position="530"/>
    </location>
</feature>
<dbReference type="Proteomes" id="UP000186922">
    <property type="component" value="Unassembled WGS sequence"/>
</dbReference>
<dbReference type="SMART" id="SM00088">
    <property type="entry name" value="PINT"/>
    <property type="match status" value="1"/>
</dbReference>
<name>A0A1D1UW76_RAMVA</name>
<dbReference type="AlphaFoldDB" id="A0A1D1UW76"/>
<evidence type="ECO:0000313" key="9">
    <source>
        <dbReference type="EMBL" id="GAU92725.1"/>
    </source>
</evidence>
<dbReference type="OrthoDB" id="422427at2759"/>
<evidence type="ECO:0000259" key="8">
    <source>
        <dbReference type="PROSITE" id="PS50250"/>
    </source>
</evidence>
<evidence type="ECO:0000256" key="3">
    <source>
        <dbReference type="ARBA" id="ARBA00008793"/>
    </source>
</evidence>
<dbReference type="SUPFAM" id="SSF46785">
    <property type="entry name" value="Winged helix' DNA-binding domain"/>
    <property type="match status" value="1"/>
</dbReference>
<dbReference type="Pfam" id="PF01399">
    <property type="entry name" value="PCI"/>
    <property type="match status" value="1"/>
</dbReference>
<protein>
    <recommendedName>
        <fullName evidence="8">PCI domain-containing protein</fullName>
    </recommendedName>
</protein>
<comment type="similarity">
    <text evidence="3">Belongs to the CSN1 family.</text>
</comment>
<dbReference type="InterPro" id="IPR019585">
    <property type="entry name" value="Rpn7/CSN1"/>
</dbReference>
<evidence type="ECO:0000256" key="2">
    <source>
        <dbReference type="ARBA" id="ARBA00004496"/>
    </source>
</evidence>
<gene>
    <name evidence="9" type="primary">RvY_04772-1</name>
    <name evidence="9" type="synonym">RvY_04772.1</name>
    <name evidence="9" type="ORF">RvY_04772</name>
</gene>
<dbReference type="EMBL" id="BDGG01000002">
    <property type="protein sequence ID" value="GAU92725.1"/>
    <property type="molecule type" value="Genomic_DNA"/>
</dbReference>
<dbReference type="STRING" id="947166.A0A1D1UW76"/>
<dbReference type="PANTHER" id="PTHR14145:SF2">
    <property type="entry name" value="COP9 SIGNALOSOME COMPLEX SUBUNIT 1"/>
    <property type="match status" value="1"/>
</dbReference>
<evidence type="ECO:0000256" key="4">
    <source>
        <dbReference type="ARBA" id="ARBA00022490"/>
    </source>
</evidence>
<evidence type="ECO:0000256" key="1">
    <source>
        <dbReference type="ARBA" id="ARBA00004123"/>
    </source>
</evidence>
<dbReference type="Pfam" id="PF10602">
    <property type="entry name" value="RPN7"/>
    <property type="match status" value="1"/>
</dbReference>
<dbReference type="GO" id="GO:0005737">
    <property type="term" value="C:cytoplasm"/>
    <property type="evidence" value="ECO:0007669"/>
    <property type="project" value="UniProtKB-SubCell"/>
</dbReference>
<dbReference type="GO" id="GO:0008180">
    <property type="term" value="C:COP9 signalosome"/>
    <property type="evidence" value="ECO:0007669"/>
    <property type="project" value="UniProtKB-KW"/>
</dbReference>
<evidence type="ECO:0000256" key="6">
    <source>
        <dbReference type="ARBA" id="ARBA00023242"/>
    </source>
</evidence>
<dbReference type="PROSITE" id="PS50250">
    <property type="entry name" value="PCI"/>
    <property type="match status" value="1"/>
</dbReference>
<organism evidence="9 10">
    <name type="scientific">Ramazzottius varieornatus</name>
    <name type="common">Water bear</name>
    <name type="synonym">Tardigrade</name>
    <dbReference type="NCBI Taxonomy" id="947166"/>
    <lineage>
        <taxon>Eukaryota</taxon>
        <taxon>Metazoa</taxon>
        <taxon>Ecdysozoa</taxon>
        <taxon>Tardigrada</taxon>
        <taxon>Eutardigrada</taxon>
        <taxon>Parachela</taxon>
        <taxon>Hypsibioidea</taxon>
        <taxon>Ramazzottiidae</taxon>
        <taxon>Ramazzottius</taxon>
    </lineage>
</organism>
<sequence>MFNQALGFLKKMSGNAADEGIEEEEGSGSAGPSGGQPGHHNVIPIDMEMGYDGNGQDWDGEEYMDDDTFQNAGDEMAGWSHMHDRPSLPDLGAAAGLFKESLADSLAVATPAQLSFTVDNPNLDLDAFISPYTGMIKTLRLQHIAKHCPQLRVEALKIALKNIVAASQATGMYTKLYEELSAAIQSGLKGEDGDATLPPFDETWVKETKRNHDAKMEKLEHDLKNYKANSIKESIRRGHDEIAYHYLAGGDAASALRSFNNSRDYAEGPKEQAQLLANRLRACVYMQHFQNPIQLTDQMRELESSLERANAAAVKEAKAKDKENNGNVFIANAVVATDKGLEQSWNLVRACMAVYRMSSGSYKDAADLFTSLVPEACDFPMVIVGRDIAVYGTLCALAAYDRQTLKDKVINNKNFKSFLENAPEIRNLIENFHKSKFRQFLQAFEEQRNTLLLDLLFASHVEPVFRLIRQRGIVEYFRCYASVTLAEMAQEFRYTVAELQEELVKMILGNQLPARIDSLQQVLNRDTPNTFLETASKIQHDLSVLQNNLHFCLLRSTLMRADVQVKSPKEEGFMPGFYG</sequence>
<dbReference type="InterPro" id="IPR000717">
    <property type="entry name" value="PCI_dom"/>
</dbReference>
<feature type="compositionally biased region" description="Gly residues" evidence="7">
    <location>
        <begin position="28"/>
        <end position="37"/>
    </location>
</feature>
<comment type="caution">
    <text evidence="9">The sequence shown here is derived from an EMBL/GenBank/DDBJ whole genome shotgun (WGS) entry which is preliminary data.</text>
</comment>
<accession>A0A1D1UW76</accession>
<dbReference type="PANTHER" id="PTHR14145">
    <property type="entry name" value="26S PROTESOME SUBUNIT 6"/>
    <property type="match status" value="1"/>
</dbReference>
<keyword evidence="10" id="KW-1185">Reference proteome</keyword>
<dbReference type="InterPro" id="IPR036390">
    <property type="entry name" value="WH_DNA-bd_sf"/>
</dbReference>
<keyword evidence="4" id="KW-0963">Cytoplasm</keyword>
<keyword evidence="6" id="KW-0539">Nucleus</keyword>
<evidence type="ECO:0000256" key="7">
    <source>
        <dbReference type="SAM" id="MobiDB-lite"/>
    </source>
</evidence>
<comment type="subcellular location">
    <subcellularLocation>
        <location evidence="2">Cytoplasm</location>
    </subcellularLocation>
    <subcellularLocation>
        <location evidence="1">Nucleus</location>
    </subcellularLocation>
</comment>
<evidence type="ECO:0000313" key="10">
    <source>
        <dbReference type="Proteomes" id="UP000186922"/>
    </source>
</evidence>
<keyword evidence="5" id="KW-0736">Signalosome</keyword>
<dbReference type="InterPro" id="IPR045135">
    <property type="entry name" value="Rpn7_N"/>
</dbReference>
<reference evidence="9 10" key="1">
    <citation type="journal article" date="2016" name="Nat. Commun.">
        <title>Extremotolerant tardigrade genome and improved radiotolerance of human cultured cells by tardigrade-unique protein.</title>
        <authorList>
            <person name="Hashimoto T."/>
            <person name="Horikawa D.D."/>
            <person name="Saito Y."/>
            <person name="Kuwahara H."/>
            <person name="Kozuka-Hata H."/>
            <person name="Shin-I T."/>
            <person name="Minakuchi Y."/>
            <person name="Ohishi K."/>
            <person name="Motoyama A."/>
            <person name="Aizu T."/>
            <person name="Enomoto A."/>
            <person name="Kondo K."/>
            <person name="Tanaka S."/>
            <person name="Hara Y."/>
            <person name="Koshikawa S."/>
            <person name="Sagara H."/>
            <person name="Miura T."/>
            <person name="Yokobori S."/>
            <person name="Miyagawa K."/>
            <person name="Suzuki Y."/>
            <person name="Kubo T."/>
            <person name="Oyama M."/>
            <person name="Kohara Y."/>
            <person name="Fujiyama A."/>
            <person name="Arakawa K."/>
            <person name="Katayama T."/>
            <person name="Toyoda A."/>
            <person name="Kunieda T."/>
        </authorList>
    </citation>
    <scope>NUCLEOTIDE SEQUENCE [LARGE SCALE GENOMIC DNA]</scope>
    <source>
        <strain evidence="9 10">YOKOZUNA-1</strain>
    </source>
</reference>
<proteinExistence type="inferred from homology"/>
<feature type="region of interest" description="Disordered" evidence="7">
    <location>
        <begin position="18"/>
        <end position="45"/>
    </location>
</feature>